<reference evidence="2" key="2">
    <citation type="submission" date="2024-07" db="EMBL/GenBank/DDBJ databases">
        <title>Two chromosome-level genome assemblies of Korean endemic species Abeliophyllum distichum and Forsythia ovata (Oleaceae).</title>
        <authorList>
            <person name="Mun J.H."/>
        </authorList>
    </citation>
    <scope>NUCLEOTIDE SEQUENCE</scope>
    <source>
        <strain evidence="2">KNKB202402200001</strain>
        <tissue evidence="2">Leaf</tissue>
    </source>
</reference>
<organism evidence="2 4">
    <name type="scientific">Forsythia ovata</name>
    <dbReference type="NCBI Taxonomy" id="205694"/>
    <lineage>
        <taxon>Eukaryota</taxon>
        <taxon>Viridiplantae</taxon>
        <taxon>Streptophyta</taxon>
        <taxon>Embryophyta</taxon>
        <taxon>Tracheophyta</taxon>
        <taxon>Spermatophyta</taxon>
        <taxon>Magnoliopsida</taxon>
        <taxon>eudicotyledons</taxon>
        <taxon>Gunneridae</taxon>
        <taxon>Pentapetalae</taxon>
        <taxon>asterids</taxon>
        <taxon>lamiids</taxon>
        <taxon>Lamiales</taxon>
        <taxon>Oleaceae</taxon>
        <taxon>Forsythieae</taxon>
        <taxon>Forsythia</taxon>
    </lineage>
</organism>
<gene>
    <name evidence="3" type="ORF">Fot_15652</name>
    <name evidence="2" type="ORF">Fot_57083</name>
</gene>
<dbReference type="EMBL" id="JBFOLJ010000004">
    <property type="protein sequence ID" value="KAL2546419.1"/>
    <property type="molecule type" value="Genomic_DNA"/>
</dbReference>
<feature type="compositionally biased region" description="Low complexity" evidence="1">
    <location>
        <begin position="1"/>
        <end position="20"/>
    </location>
</feature>
<reference evidence="4" key="1">
    <citation type="submission" date="2024-07" db="EMBL/GenBank/DDBJ databases">
        <title>Two chromosome-level genome assemblies of Korean endemic species Abeliophyllum distichum and Forsythia ovata (Oleaceae).</title>
        <authorList>
            <person name="Jang H."/>
        </authorList>
    </citation>
    <scope>NUCLEOTIDE SEQUENCE [LARGE SCALE GENOMIC DNA]</scope>
</reference>
<feature type="compositionally biased region" description="Basic and acidic residues" evidence="1">
    <location>
        <begin position="43"/>
        <end position="55"/>
    </location>
</feature>
<keyword evidence="4" id="KW-1185">Reference proteome</keyword>
<evidence type="ECO:0000313" key="4">
    <source>
        <dbReference type="Proteomes" id="UP001604277"/>
    </source>
</evidence>
<proteinExistence type="predicted"/>
<evidence type="ECO:0000313" key="2">
    <source>
        <dbReference type="EMBL" id="KAL2456102.1"/>
    </source>
</evidence>
<dbReference type="EMBL" id="JBFOLJ010000081">
    <property type="protein sequence ID" value="KAL2456102.1"/>
    <property type="molecule type" value="Genomic_DNA"/>
</dbReference>
<name>A0ABD1NWV1_9LAMI</name>
<sequence length="128" mass="13918">MEDQSSSSSTMEDQSSSSSTNPGTGAAIFQNSPVPSLPSPETESDRTEPPIDRGNMDLGFPLIVTWHLSADVAESSDNSHDYGLTKSQHNLSILNRVFISWARDSIGPLRYSLSPVIPHYQSLNLPSK</sequence>
<accession>A0ABD1NWV1</accession>
<evidence type="ECO:0000313" key="3">
    <source>
        <dbReference type="EMBL" id="KAL2546419.1"/>
    </source>
</evidence>
<protein>
    <submittedName>
        <fullName evidence="2">Uncharacterized protein</fullName>
    </submittedName>
</protein>
<dbReference type="Proteomes" id="UP001604277">
    <property type="component" value="Unassembled WGS sequence"/>
</dbReference>
<comment type="caution">
    <text evidence="2">The sequence shown here is derived from an EMBL/GenBank/DDBJ whole genome shotgun (WGS) entry which is preliminary data.</text>
</comment>
<dbReference type="AlphaFoldDB" id="A0ABD1NWV1"/>
<evidence type="ECO:0000256" key="1">
    <source>
        <dbReference type="SAM" id="MobiDB-lite"/>
    </source>
</evidence>
<feature type="region of interest" description="Disordered" evidence="1">
    <location>
        <begin position="1"/>
        <end position="56"/>
    </location>
</feature>